<dbReference type="GO" id="GO:1905502">
    <property type="term" value="F:acetyl-CoA binding"/>
    <property type="evidence" value="ECO:0007669"/>
    <property type="project" value="TreeGrafter"/>
</dbReference>
<organism evidence="3 4">
    <name type="scientific">Brachionus calyciflorus</name>
    <dbReference type="NCBI Taxonomy" id="104777"/>
    <lineage>
        <taxon>Eukaryota</taxon>
        <taxon>Metazoa</taxon>
        <taxon>Spiralia</taxon>
        <taxon>Gnathifera</taxon>
        <taxon>Rotifera</taxon>
        <taxon>Eurotatoria</taxon>
        <taxon>Monogononta</taxon>
        <taxon>Pseudotrocha</taxon>
        <taxon>Ploima</taxon>
        <taxon>Brachionidae</taxon>
        <taxon>Brachionus</taxon>
    </lineage>
</organism>
<sequence>MYEKIFFYEEKKFVFKELSDEYCQKAAKLLNQEWPRSLCQRVLSLKSNVAEEKPKFPISLIILDTENDQVIGHASCTAITIVDDLTKNLVFIQSVLIEPTYRGKGLGKKLMLETEAYILEFSKIPQSGLMKTNCDYVYLNTKDKQTFYESLGYEKIEPILFYANKNTKCNIIMKNLLQSMSNDSKSQNLEKNGNFLQVNGSAPAPPPPPPPILSNKNNEELSTENVTWYRKKLV</sequence>
<accession>A0A814HLY4</accession>
<dbReference type="Pfam" id="PF13508">
    <property type="entry name" value="Acetyltransf_7"/>
    <property type="match status" value="1"/>
</dbReference>
<name>A0A814HLY4_9BILA</name>
<feature type="domain" description="N-acetyltransferase" evidence="2">
    <location>
        <begin position="13"/>
        <end position="178"/>
    </location>
</feature>
<dbReference type="InterPro" id="IPR039840">
    <property type="entry name" value="NAA80"/>
</dbReference>
<dbReference type="InterPro" id="IPR016181">
    <property type="entry name" value="Acyl_CoA_acyltransferase"/>
</dbReference>
<dbReference type="GO" id="GO:0005737">
    <property type="term" value="C:cytoplasm"/>
    <property type="evidence" value="ECO:0007669"/>
    <property type="project" value="TreeGrafter"/>
</dbReference>
<dbReference type="EMBL" id="CAJNOC010004144">
    <property type="protein sequence ID" value="CAF1011209.1"/>
    <property type="molecule type" value="Genomic_DNA"/>
</dbReference>
<dbReference type="AlphaFoldDB" id="A0A814HLY4"/>
<keyword evidence="4" id="KW-1185">Reference proteome</keyword>
<dbReference type="OrthoDB" id="329272at2759"/>
<feature type="region of interest" description="Disordered" evidence="1">
    <location>
        <begin position="195"/>
        <end position="223"/>
    </location>
</feature>
<evidence type="ECO:0000256" key="1">
    <source>
        <dbReference type="SAM" id="MobiDB-lite"/>
    </source>
</evidence>
<proteinExistence type="predicted"/>
<comment type="caution">
    <text evidence="3">The sequence shown here is derived from an EMBL/GenBank/DDBJ whole genome shotgun (WGS) entry which is preliminary data.</text>
</comment>
<evidence type="ECO:0000259" key="2">
    <source>
        <dbReference type="PROSITE" id="PS51186"/>
    </source>
</evidence>
<dbReference type="PANTHER" id="PTHR13538:SF4">
    <property type="entry name" value="N-ALPHA-ACETYLTRANSFERASE 80"/>
    <property type="match status" value="1"/>
</dbReference>
<gene>
    <name evidence="3" type="ORF">OXX778_LOCUS16900</name>
</gene>
<dbReference type="PANTHER" id="PTHR13538">
    <property type="entry name" value="N-ACETYLTRANSFERASE 6"/>
    <property type="match status" value="1"/>
</dbReference>
<dbReference type="Proteomes" id="UP000663879">
    <property type="component" value="Unassembled WGS sequence"/>
</dbReference>
<dbReference type="CDD" id="cd04301">
    <property type="entry name" value="NAT_SF"/>
    <property type="match status" value="1"/>
</dbReference>
<dbReference type="PROSITE" id="PS51186">
    <property type="entry name" value="GNAT"/>
    <property type="match status" value="1"/>
</dbReference>
<evidence type="ECO:0000313" key="3">
    <source>
        <dbReference type="EMBL" id="CAF1011209.1"/>
    </source>
</evidence>
<feature type="compositionally biased region" description="Pro residues" evidence="1">
    <location>
        <begin position="203"/>
        <end position="212"/>
    </location>
</feature>
<protein>
    <recommendedName>
        <fullName evidence="2">N-acetyltransferase domain-containing protein</fullName>
    </recommendedName>
</protein>
<dbReference type="SUPFAM" id="SSF55729">
    <property type="entry name" value="Acyl-CoA N-acyltransferases (Nat)"/>
    <property type="match status" value="1"/>
</dbReference>
<dbReference type="InterPro" id="IPR000182">
    <property type="entry name" value="GNAT_dom"/>
</dbReference>
<dbReference type="Gene3D" id="3.40.630.30">
    <property type="match status" value="1"/>
</dbReference>
<reference evidence="3" key="1">
    <citation type="submission" date="2021-02" db="EMBL/GenBank/DDBJ databases">
        <authorList>
            <person name="Nowell W R."/>
        </authorList>
    </citation>
    <scope>NUCLEOTIDE SEQUENCE</scope>
    <source>
        <strain evidence="3">Ploen Becks lab</strain>
    </source>
</reference>
<dbReference type="GO" id="GO:0008080">
    <property type="term" value="F:N-acetyltransferase activity"/>
    <property type="evidence" value="ECO:0007669"/>
    <property type="project" value="InterPro"/>
</dbReference>
<evidence type="ECO:0000313" key="4">
    <source>
        <dbReference type="Proteomes" id="UP000663879"/>
    </source>
</evidence>